<dbReference type="SUPFAM" id="SSF50985">
    <property type="entry name" value="RCC1/BLIP-II"/>
    <property type="match status" value="1"/>
</dbReference>
<keyword evidence="3" id="KW-0175">Coiled coil</keyword>
<dbReference type="EMBL" id="JWZX01002520">
    <property type="protein sequence ID" value="KOO28739.1"/>
    <property type="molecule type" value="Genomic_DNA"/>
</dbReference>
<dbReference type="PROSITE" id="PS50012">
    <property type="entry name" value="RCC1_3"/>
    <property type="match status" value="4"/>
</dbReference>
<dbReference type="Proteomes" id="UP000037460">
    <property type="component" value="Unassembled WGS sequence"/>
</dbReference>
<evidence type="ECO:0000256" key="3">
    <source>
        <dbReference type="SAM" id="Coils"/>
    </source>
</evidence>
<reference evidence="7" key="1">
    <citation type="journal article" date="2015" name="PLoS Genet.">
        <title>Genome Sequence and Transcriptome Analyses of Chrysochromulina tobin: Metabolic Tools for Enhanced Algal Fitness in the Prominent Order Prymnesiales (Haptophyceae).</title>
        <authorList>
            <person name="Hovde B.T."/>
            <person name="Deodato C.R."/>
            <person name="Hunsperger H.M."/>
            <person name="Ryken S.A."/>
            <person name="Yost W."/>
            <person name="Jha R.K."/>
            <person name="Patterson J."/>
            <person name="Monnat R.J. Jr."/>
            <person name="Barlow S.B."/>
            <person name="Starkenburg S.R."/>
            <person name="Cattolico R.A."/>
        </authorList>
    </citation>
    <scope>NUCLEOTIDE SEQUENCE</scope>
    <source>
        <strain evidence="7">CCMP291</strain>
    </source>
</reference>
<feature type="repeat" description="RCC1" evidence="2">
    <location>
        <begin position="104"/>
        <end position="150"/>
    </location>
</feature>
<keyword evidence="7" id="KW-1185">Reference proteome</keyword>
<keyword evidence="1" id="KW-0677">Repeat</keyword>
<sequence>MSQAFSHQFVPDDEGLFCLFCGRTAAEHGDRGAQAAGGRALTLARNAPADIGAVVDEEDDWDAIQQELKKLTRKCQQESEAREKAEILLSEMKNAFEKLREDVGGIRTWGQNSDRQLGHYDTGKPSLVEIRGVLRQISCGGAHTAALTDDGQLYIWGRGNEGQLGLGDYRPRTVPALLKTLGDPSKGTTVLQVACGLSHTIALVDNGDVYTWGANDEMQLGLGATFGRKVNRPELVAELGNKGVLRVAAGKNFSMALTESGDVYSWGAGSALQLGHGSKSNEEVPRIIETLRDVRKLGGGSSAEHAAALVPDQGIGDADDEGGDELYEAEDHLDKARGRREDALRAMRADIEGLQLQLHKLEAKLTGPGVNDSEASRLHTLREAMKGEVSELEILLTAKAQLSESMALLNKHKTNDFRTSMLMKWSRGGAAGDGGGGAERRVDVGDGGGFTPRTMSRKQTELKQMQGDRQMMLRELRDIDEQLEQIEIEKARLEEALDEDADITEALDELREQLGHSKKEKLSQMQLLEQSERALAAELGVALDGAGGAPAEAPKMGGARAGGARAGGAGVGGADGAGAGGGLDAGTLSFMRTVGGLWKKLEASSIERINVGQQEALGVKDLLKLSNVAIDAVAAEVKRAAAARTTSDGELSGLLYDLILDACSARKRLNDYTEGLLSQTAQRLDLYKAQAQAQAQARK</sequence>
<dbReference type="Pfam" id="PF25390">
    <property type="entry name" value="WD40_RLD"/>
    <property type="match status" value="1"/>
</dbReference>
<accession>A0A0M0JQ74</accession>
<evidence type="ECO:0000256" key="1">
    <source>
        <dbReference type="ARBA" id="ARBA00022737"/>
    </source>
</evidence>
<evidence type="ECO:0000259" key="5">
    <source>
        <dbReference type="Pfam" id="PF25390"/>
    </source>
</evidence>
<dbReference type="PROSITE" id="PS00626">
    <property type="entry name" value="RCC1_2"/>
    <property type="match status" value="1"/>
</dbReference>
<protein>
    <submittedName>
        <fullName evidence="6">E3 ubiquitin-protein ligase herc2</fullName>
    </submittedName>
</protein>
<feature type="repeat" description="RCC1" evidence="2">
    <location>
        <begin position="207"/>
        <end position="260"/>
    </location>
</feature>
<feature type="repeat" description="RCC1" evidence="2">
    <location>
        <begin position="151"/>
        <end position="206"/>
    </location>
</feature>
<feature type="repeat" description="RCC1" evidence="2">
    <location>
        <begin position="261"/>
        <end position="312"/>
    </location>
</feature>
<feature type="coiled-coil region" evidence="3">
    <location>
        <begin position="462"/>
        <end position="513"/>
    </location>
</feature>
<dbReference type="AlphaFoldDB" id="A0A0M0JQ74"/>
<dbReference type="OrthoDB" id="10256179at2759"/>
<proteinExistence type="predicted"/>
<dbReference type="PANTHER" id="PTHR22872:SF2">
    <property type="entry name" value="INHIBITOR OF BRUTON TYROSINE KINASE"/>
    <property type="match status" value="1"/>
</dbReference>
<name>A0A0M0JQ74_9EUKA</name>
<comment type="caution">
    <text evidence="6">The sequence shown here is derived from an EMBL/GenBank/DDBJ whole genome shotgun (WGS) entry which is preliminary data.</text>
</comment>
<dbReference type="InterPro" id="IPR051625">
    <property type="entry name" value="Signaling_Regulatory_Domain"/>
</dbReference>
<dbReference type="Gene3D" id="2.130.10.30">
    <property type="entry name" value="Regulator of chromosome condensation 1/beta-lactamase-inhibitor protein II"/>
    <property type="match status" value="1"/>
</dbReference>
<feature type="domain" description="RCC1-like" evidence="5">
    <location>
        <begin position="104"/>
        <end position="301"/>
    </location>
</feature>
<evidence type="ECO:0000313" key="6">
    <source>
        <dbReference type="EMBL" id="KOO28739.1"/>
    </source>
</evidence>
<feature type="coiled-coil region" evidence="3">
    <location>
        <begin position="54"/>
        <end position="102"/>
    </location>
</feature>
<gene>
    <name evidence="6" type="ORF">Ctob_006654</name>
</gene>
<organism evidence="6 7">
    <name type="scientific">Chrysochromulina tobinii</name>
    <dbReference type="NCBI Taxonomy" id="1460289"/>
    <lineage>
        <taxon>Eukaryota</taxon>
        <taxon>Haptista</taxon>
        <taxon>Haptophyta</taxon>
        <taxon>Prymnesiophyceae</taxon>
        <taxon>Prymnesiales</taxon>
        <taxon>Chrysochromulinaceae</taxon>
        <taxon>Chrysochromulina</taxon>
    </lineage>
</organism>
<dbReference type="InterPro" id="IPR058923">
    <property type="entry name" value="RCC1-like_dom"/>
</dbReference>
<evidence type="ECO:0000313" key="7">
    <source>
        <dbReference type="Proteomes" id="UP000037460"/>
    </source>
</evidence>
<evidence type="ECO:0000256" key="2">
    <source>
        <dbReference type="PROSITE-ProRule" id="PRU00235"/>
    </source>
</evidence>
<evidence type="ECO:0000256" key="4">
    <source>
        <dbReference type="SAM" id="MobiDB-lite"/>
    </source>
</evidence>
<dbReference type="InterPro" id="IPR009091">
    <property type="entry name" value="RCC1/BLIP-II"/>
</dbReference>
<dbReference type="InterPro" id="IPR000408">
    <property type="entry name" value="Reg_chr_condens"/>
</dbReference>
<dbReference type="PANTHER" id="PTHR22872">
    <property type="entry name" value="BTK-BINDING PROTEIN-RELATED"/>
    <property type="match status" value="1"/>
</dbReference>
<dbReference type="PRINTS" id="PR00633">
    <property type="entry name" value="RCCNDNSATION"/>
</dbReference>
<feature type="region of interest" description="Disordered" evidence="4">
    <location>
        <begin position="429"/>
        <end position="458"/>
    </location>
</feature>